<dbReference type="AlphaFoldDB" id="A0A918ZVP1"/>
<keyword evidence="3" id="KW-1185">Reference proteome</keyword>
<dbReference type="Proteomes" id="UP000603227">
    <property type="component" value="Unassembled WGS sequence"/>
</dbReference>
<organism evidence="2 3">
    <name type="scientific">Streptomyces capitiformicae</name>
    <dbReference type="NCBI Taxonomy" id="2014920"/>
    <lineage>
        <taxon>Bacteria</taxon>
        <taxon>Bacillati</taxon>
        <taxon>Actinomycetota</taxon>
        <taxon>Actinomycetes</taxon>
        <taxon>Kitasatosporales</taxon>
        <taxon>Streptomycetaceae</taxon>
        <taxon>Streptomyces</taxon>
    </lineage>
</organism>
<protein>
    <submittedName>
        <fullName evidence="2">Uncharacterized protein</fullName>
    </submittedName>
</protein>
<proteinExistence type="predicted"/>
<dbReference type="EMBL" id="BNAT01000075">
    <property type="protein sequence ID" value="GHE70028.1"/>
    <property type="molecule type" value="Genomic_DNA"/>
</dbReference>
<reference evidence="2" key="2">
    <citation type="submission" date="2020-09" db="EMBL/GenBank/DDBJ databases">
        <authorList>
            <person name="Sun Q."/>
            <person name="Zhou Y."/>
        </authorList>
    </citation>
    <scope>NUCLEOTIDE SEQUENCE</scope>
    <source>
        <strain evidence="2">CGMCC 4.7403</strain>
    </source>
</reference>
<accession>A0A918ZVP1</accession>
<gene>
    <name evidence="2" type="ORF">GCM10017771_93940</name>
</gene>
<evidence type="ECO:0000256" key="1">
    <source>
        <dbReference type="SAM" id="MobiDB-lite"/>
    </source>
</evidence>
<sequence>MPLNGKEIITLLGIPQGRTIGAAIRHLQQLHIDRGPQSREEAETALRAWAAQQGLTPAAAGRGNTTSPRVRCPASTDRYRIQ</sequence>
<reference evidence="2" key="1">
    <citation type="journal article" date="2014" name="Int. J. Syst. Evol. Microbiol.">
        <title>Complete genome sequence of Corynebacterium casei LMG S-19264T (=DSM 44701T), isolated from a smear-ripened cheese.</title>
        <authorList>
            <consortium name="US DOE Joint Genome Institute (JGI-PGF)"/>
            <person name="Walter F."/>
            <person name="Albersmeier A."/>
            <person name="Kalinowski J."/>
            <person name="Ruckert C."/>
        </authorList>
    </citation>
    <scope>NUCLEOTIDE SEQUENCE</scope>
    <source>
        <strain evidence="2">CGMCC 4.7403</strain>
    </source>
</reference>
<feature type="region of interest" description="Disordered" evidence="1">
    <location>
        <begin position="58"/>
        <end position="82"/>
    </location>
</feature>
<evidence type="ECO:0000313" key="2">
    <source>
        <dbReference type="EMBL" id="GHE70028.1"/>
    </source>
</evidence>
<dbReference type="SUPFAM" id="SSF81891">
    <property type="entry name" value="Poly A polymerase C-terminal region-like"/>
    <property type="match status" value="1"/>
</dbReference>
<comment type="caution">
    <text evidence="2">The sequence shown here is derived from an EMBL/GenBank/DDBJ whole genome shotgun (WGS) entry which is preliminary data.</text>
</comment>
<name>A0A918ZVP1_9ACTN</name>
<evidence type="ECO:0000313" key="3">
    <source>
        <dbReference type="Proteomes" id="UP000603227"/>
    </source>
</evidence>